<organism evidence="1 2">
    <name type="scientific">Chryseobacterium nematophagum</name>
    <dbReference type="NCBI Taxonomy" id="2305228"/>
    <lineage>
        <taxon>Bacteria</taxon>
        <taxon>Pseudomonadati</taxon>
        <taxon>Bacteroidota</taxon>
        <taxon>Flavobacteriia</taxon>
        <taxon>Flavobacteriales</taxon>
        <taxon>Weeksellaceae</taxon>
        <taxon>Chryseobacterium group</taxon>
        <taxon>Chryseobacterium</taxon>
    </lineage>
</organism>
<proteinExistence type="predicted"/>
<dbReference type="EMBL" id="QWIV01000013">
    <property type="protein sequence ID" value="RMZ59684.1"/>
    <property type="molecule type" value="Genomic_DNA"/>
</dbReference>
<evidence type="ECO:0000313" key="1">
    <source>
        <dbReference type="EMBL" id="RMZ59684.1"/>
    </source>
</evidence>
<protein>
    <recommendedName>
        <fullName evidence="3">Bacteriocin</fullName>
    </recommendedName>
</protein>
<accession>A0A3M7LC99</accession>
<keyword evidence="2" id="KW-1185">Reference proteome</keyword>
<gene>
    <name evidence="1" type="ORF">D1632_08655</name>
</gene>
<dbReference type="Proteomes" id="UP000267524">
    <property type="component" value="Unassembled WGS sequence"/>
</dbReference>
<name>A0A3M7LC99_9FLAO</name>
<dbReference type="AlphaFoldDB" id="A0A3M7LC99"/>
<sequence>MILKNFNQKKMSVSQMKNVEGGNANGWPGTPYSDEVVFTYNGRDYTRRAFPFFGFTDEQKAEYLEINKTAIQAGYVQTFGGR</sequence>
<evidence type="ECO:0008006" key="3">
    <source>
        <dbReference type="Google" id="ProtNLM"/>
    </source>
</evidence>
<evidence type="ECO:0000313" key="2">
    <source>
        <dbReference type="Proteomes" id="UP000267524"/>
    </source>
</evidence>
<dbReference type="RefSeq" id="WP_122546807.1">
    <property type="nucleotide sequence ID" value="NZ_QWIV01000013.1"/>
</dbReference>
<reference evidence="1 2" key="1">
    <citation type="submission" date="2018-08" db="EMBL/GenBank/DDBJ databases">
        <title>Chryseobacterium nematophagum: a novel matrix digesting pathogen of nematodes.</title>
        <authorList>
            <person name="Page A."/>
            <person name="Roberts M."/>
            <person name="Felix M.-A."/>
            <person name="Weir W."/>
        </authorList>
    </citation>
    <scope>NUCLEOTIDE SEQUENCE [LARGE SCALE GENOMIC DNA]</scope>
    <source>
        <strain evidence="1 2">JUb275</strain>
    </source>
</reference>
<comment type="caution">
    <text evidence="1">The sequence shown here is derived from an EMBL/GenBank/DDBJ whole genome shotgun (WGS) entry which is preliminary data.</text>
</comment>